<dbReference type="InParanoid" id="D8QUJ4"/>
<dbReference type="AlphaFoldDB" id="D8QUJ4"/>
<keyword evidence="2" id="KW-1185">Reference proteome</keyword>
<sequence length="287" mass="32195">MDKLLWHCLSLEPEQELLVVGPKGTGKSCRLRAMAAALYASGPERLIVCLWSMESVRSPALLLEWLLVGLRFAYSGADEHNPVLEALQRMKEDMEDENVRKRVARLQKFLKERAAAGEDLTFVADGAEALDTCDYRSIEKMDAGELKDTFLTLEAIVAPYKIVWGVSPEARQAQAAALSGSERVEIYRVRGFTKGFSVLGAVVAGDRQRTEDMDFFAGFHPQFLDELDGACMERVLLEFVNGRTMSSIRRSVQEVVRRLDDVKARCDLHCKTQTIGKDPRYSLSEDV</sequence>
<gene>
    <name evidence="1" type="ORF">SELMODRAFT_404188</name>
</gene>
<evidence type="ECO:0000313" key="1">
    <source>
        <dbReference type="EMBL" id="EFJ36304.1"/>
    </source>
</evidence>
<organism evidence="2">
    <name type="scientific">Selaginella moellendorffii</name>
    <name type="common">Spikemoss</name>
    <dbReference type="NCBI Taxonomy" id="88036"/>
    <lineage>
        <taxon>Eukaryota</taxon>
        <taxon>Viridiplantae</taxon>
        <taxon>Streptophyta</taxon>
        <taxon>Embryophyta</taxon>
        <taxon>Tracheophyta</taxon>
        <taxon>Lycopodiopsida</taxon>
        <taxon>Selaginellales</taxon>
        <taxon>Selaginellaceae</taxon>
        <taxon>Selaginella</taxon>
    </lineage>
</organism>
<protein>
    <submittedName>
        <fullName evidence="1">Uncharacterized protein</fullName>
    </submittedName>
</protein>
<proteinExistence type="predicted"/>
<dbReference type="HOGENOM" id="CLU_878248_0_0_1"/>
<dbReference type="SUPFAM" id="SSF52540">
    <property type="entry name" value="P-loop containing nucleoside triphosphate hydrolases"/>
    <property type="match status" value="1"/>
</dbReference>
<dbReference type="InterPro" id="IPR027417">
    <property type="entry name" value="P-loop_NTPase"/>
</dbReference>
<dbReference type="Proteomes" id="UP000001514">
    <property type="component" value="Unassembled WGS sequence"/>
</dbReference>
<reference evidence="1 2" key="1">
    <citation type="journal article" date="2011" name="Science">
        <title>The Selaginella genome identifies genetic changes associated with the evolution of vascular plants.</title>
        <authorList>
            <person name="Banks J.A."/>
            <person name="Nishiyama T."/>
            <person name="Hasebe M."/>
            <person name="Bowman J.L."/>
            <person name="Gribskov M."/>
            <person name="dePamphilis C."/>
            <person name="Albert V.A."/>
            <person name="Aono N."/>
            <person name="Aoyama T."/>
            <person name="Ambrose B.A."/>
            <person name="Ashton N.W."/>
            <person name="Axtell M.J."/>
            <person name="Barker E."/>
            <person name="Barker M.S."/>
            <person name="Bennetzen J.L."/>
            <person name="Bonawitz N.D."/>
            <person name="Chapple C."/>
            <person name="Cheng C."/>
            <person name="Correa L.G."/>
            <person name="Dacre M."/>
            <person name="DeBarry J."/>
            <person name="Dreyer I."/>
            <person name="Elias M."/>
            <person name="Engstrom E.M."/>
            <person name="Estelle M."/>
            <person name="Feng L."/>
            <person name="Finet C."/>
            <person name="Floyd S.K."/>
            <person name="Frommer W.B."/>
            <person name="Fujita T."/>
            <person name="Gramzow L."/>
            <person name="Gutensohn M."/>
            <person name="Harholt J."/>
            <person name="Hattori M."/>
            <person name="Heyl A."/>
            <person name="Hirai T."/>
            <person name="Hiwatashi Y."/>
            <person name="Ishikawa M."/>
            <person name="Iwata M."/>
            <person name="Karol K.G."/>
            <person name="Koehler B."/>
            <person name="Kolukisaoglu U."/>
            <person name="Kubo M."/>
            <person name="Kurata T."/>
            <person name="Lalonde S."/>
            <person name="Li K."/>
            <person name="Li Y."/>
            <person name="Litt A."/>
            <person name="Lyons E."/>
            <person name="Manning G."/>
            <person name="Maruyama T."/>
            <person name="Michael T.P."/>
            <person name="Mikami K."/>
            <person name="Miyazaki S."/>
            <person name="Morinaga S."/>
            <person name="Murata T."/>
            <person name="Mueller-Roeber B."/>
            <person name="Nelson D.R."/>
            <person name="Obara M."/>
            <person name="Oguri Y."/>
            <person name="Olmstead R.G."/>
            <person name="Onodera N."/>
            <person name="Petersen B.L."/>
            <person name="Pils B."/>
            <person name="Prigge M."/>
            <person name="Rensing S.A."/>
            <person name="Riano-Pachon D.M."/>
            <person name="Roberts A.W."/>
            <person name="Sato Y."/>
            <person name="Scheller H.V."/>
            <person name="Schulz B."/>
            <person name="Schulz C."/>
            <person name="Shakirov E.V."/>
            <person name="Shibagaki N."/>
            <person name="Shinohara N."/>
            <person name="Shippen D.E."/>
            <person name="Soerensen I."/>
            <person name="Sotooka R."/>
            <person name="Sugimoto N."/>
            <person name="Sugita M."/>
            <person name="Sumikawa N."/>
            <person name="Tanurdzic M."/>
            <person name="Theissen G."/>
            <person name="Ulvskov P."/>
            <person name="Wakazuki S."/>
            <person name="Weng J.K."/>
            <person name="Willats W.W."/>
            <person name="Wipf D."/>
            <person name="Wolf P.G."/>
            <person name="Yang L."/>
            <person name="Zimmer A.D."/>
            <person name="Zhu Q."/>
            <person name="Mitros T."/>
            <person name="Hellsten U."/>
            <person name="Loque D."/>
            <person name="Otillar R."/>
            <person name="Salamov A."/>
            <person name="Schmutz J."/>
            <person name="Shapiro H."/>
            <person name="Lindquist E."/>
            <person name="Lucas S."/>
            <person name="Rokhsar D."/>
            <person name="Grigoriev I.V."/>
        </authorList>
    </citation>
    <scope>NUCLEOTIDE SEQUENCE [LARGE SCALE GENOMIC DNA]</scope>
</reference>
<name>D8QUJ4_SELML</name>
<evidence type="ECO:0000313" key="2">
    <source>
        <dbReference type="Proteomes" id="UP000001514"/>
    </source>
</evidence>
<dbReference type="EMBL" id="GL377567">
    <property type="protein sequence ID" value="EFJ36304.1"/>
    <property type="molecule type" value="Genomic_DNA"/>
</dbReference>
<dbReference type="Gramene" id="EFJ36304">
    <property type="protein sequence ID" value="EFJ36304"/>
    <property type="gene ID" value="SELMODRAFT_404188"/>
</dbReference>
<dbReference type="Gene3D" id="3.40.50.300">
    <property type="entry name" value="P-loop containing nucleotide triphosphate hydrolases"/>
    <property type="match status" value="1"/>
</dbReference>
<dbReference type="KEGG" id="smo:SELMODRAFT_404188"/>
<accession>D8QUJ4</accession>